<evidence type="ECO:0000313" key="12">
    <source>
        <dbReference type="EMBL" id="MFC3180374.1"/>
    </source>
</evidence>
<dbReference type="SMART" id="SM00116">
    <property type="entry name" value="CBS"/>
    <property type="match status" value="2"/>
</dbReference>
<keyword evidence="13" id="KW-1185">Reference proteome</keyword>
<evidence type="ECO:0000256" key="8">
    <source>
        <dbReference type="ARBA" id="ARBA00023136"/>
    </source>
</evidence>
<evidence type="ECO:0000259" key="11">
    <source>
        <dbReference type="PROSITE" id="PS51371"/>
    </source>
</evidence>
<dbReference type="InterPro" id="IPR016169">
    <property type="entry name" value="FAD-bd_PCMH_sub2"/>
</dbReference>
<evidence type="ECO:0000256" key="10">
    <source>
        <dbReference type="SAM" id="Phobius"/>
    </source>
</evidence>
<keyword evidence="5" id="KW-0677">Repeat</keyword>
<evidence type="ECO:0000256" key="2">
    <source>
        <dbReference type="ARBA" id="ARBA00006446"/>
    </source>
</evidence>
<keyword evidence="3" id="KW-1003">Cell membrane</keyword>
<feature type="transmembrane region" description="Helical" evidence="10">
    <location>
        <begin position="85"/>
        <end position="105"/>
    </location>
</feature>
<dbReference type="Pfam" id="PF00571">
    <property type="entry name" value="CBS"/>
    <property type="match status" value="2"/>
</dbReference>
<feature type="domain" description="CBS" evidence="11">
    <location>
        <begin position="199"/>
        <end position="262"/>
    </location>
</feature>
<dbReference type="InterPro" id="IPR005170">
    <property type="entry name" value="Transptr-assoc_dom"/>
</dbReference>
<dbReference type="Pfam" id="PF03471">
    <property type="entry name" value="CorC_HlyC"/>
    <property type="match status" value="1"/>
</dbReference>
<comment type="caution">
    <text evidence="12">The sequence shown here is derived from an EMBL/GenBank/DDBJ whole genome shotgun (WGS) entry which is preliminary data.</text>
</comment>
<gene>
    <name evidence="12" type="ORF">ACFOGH_05200</name>
</gene>
<dbReference type="PROSITE" id="PS51371">
    <property type="entry name" value="CBS"/>
    <property type="match status" value="2"/>
</dbReference>
<dbReference type="InterPro" id="IPR036318">
    <property type="entry name" value="FAD-bd_PCMH-like_sf"/>
</dbReference>
<evidence type="ECO:0000256" key="9">
    <source>
        <dbReference type="PROSITE-ProRule" id="PRU00703"/>
    </source>
</evidence>
<keyword evidence="4 10" id="KW-0812">Transmembrane</keyword>
<evidence type="ECO:0000256" key="3">
    <source>
        <dbReference type="ARBA" id="ARBA00022475"/>
    </source>
</evidence>
<dbReference type="CDD" id="cd04590">
    <property type="entry name" value="CBS_pair_CorC_HlyC_assoc"/>
    <property type="match status" value="1"/>
</dbReference>
<dbReference type="Proteomes" id="UP001595547">
    <property type="component" value="Unassembled WGS sequence"/>
</dbReference>
<dbReference type="EMBL" id="JBHRTO010000001">
    <property type="protein sequence ID" value="MFC3180374.1"/>
    <property type="molecule type" value="Genomic_DNA"/>
</dbReference>
<proteinExistence type="inferred from homology"/>
<reference evidence="13" key="1">
    <citation type="journal article" date="2019" name="Int. J. Syst. Evol. Microbiol.">
        <title>The Global Catalogue of Microorganisms (GCM) 10K type strain sequencing project: providing services to taxonomists for standard genome sequencing and annotation.</title>
        <authorList>
            <consortium name="The Broad Institute Genomics Platform"/>
            <consortium name="The Broad Institute Genome Sequencing Center for Infectious Disease"/>
            <person name="Wu L."/>
            <person name="Ma J."/>
        </authorList>
    </citation>
    <scope>NUCLEOTIDE SEQUENCE [LARGE SCALE GENOMIC DNA]</scope>
    <source>
        <strain evidence="13">KCTC 52039</strain>
    </source>
</reference>
<dbReference type="SUPFAM" id="SSF56176">
    <property type="entry name" value="FAD-binding/transporter-associated domain-like"/>
    <property type="match status" value="1"/>
</dbReference>
<evidence type="ECO:0000256" key="5">
    <source>
        <dbReference type="ARBA" id="ARBA00022737"/>
    </source>
</evidence>
<keyword evidence="7 9" id="KW-0129">CBS domain</keyword>
<evidence type="ECO:0000256" key="6">
    <source>
        <dbReference type="ARBA" id="ARBA00022989"/>
    </source>
</evidence>
<dbReference type="SMART" id="SM01091">
    <property type="entry name" value="CorC_HlyC"/>
    <property type="match status" value="1"/>
</dbReference>
<dbReference type="PANTHER" id="PTHR22777:SF32">
    <property type="entry name" value="UPF0053 INNER MEMBRANE PROTEIN YFJD"/>
    <property type="match status" value="1"/>
</dbReference>
<feature type="transmembrane region" description="Helical" evidence="10">
    <location>
        <begin position="117"/>
        <end position="138"/>
    </location>
</feature>
<keyword evidence="8 10" id="KW-0472">Membrane</keyword>
<dbReference type="InterPro" id="IPR046342">
    <property type="entry name" value="CBS_dom_sf"/>
</dbReference>
<comment type="subcellular location">
    <subcellularLocation>
        <location evidence="1">Cell membrane</location>
        <topology evidence="1">Multi-pass membrane protein</topology>
    </subcellularLocation>
</comment>
<evidence type="ECO:0000313" key="13">
    <source>
        <dbReference type="Proteomes" id="UP001595547"/>
    </source>
</evidence>
<sequence>MMHGVWVYTLLVAILAAASLMAAVIAALQNLPHGRTPANPAAVNLIARGETGLMALRLAHSLTALAALSGLLWQARDWTGFDFAWLTFAAGITLAVLGRLIPSAVGSAAAEATLSRLGTFGLITAWICAPLAILMQALKQAALRSFGLTFDLSEQHDALRDDIAGAIALGHSGGAMQKEDRDRLLGALDLSDRAVEEIMRHRRQIEMLNADDPPGDIVAQMLASPHSRLPVFRDEAENILGVVHTKDLLRELDRLLRGDAPEGLENLDILKVAKKPYFIPDTTNLDEQMREFLKRRTHFALVVDEYGALQGLITLEDILEEIVGDITDEFDVVTRDQGLKRDGNGDYLIDGAMTIRDLNRATDWQLPDAEANTIAGLVIHEAQMIPSEGQVFHFHGFRIEVAQRRENRLTKLKLRPVAEVGLSARAPMSRA</sequence>
<dbReference type="SUPFAM" id="SSF54631">
    <property type="entry name" value="CBS-domain pair"/>
    <property type="match status" value="1"/>
</dbReference>
<dbReference type="Gene3D" id="3.10.580.10">
    <property type="entry name" value="CBS-domain"/>
    <property type="match status" value="1"/>
</dbReference>
<dbReference type="PANTHER" id="PTHR22777">
    <property type="entry name" value="HEMOLYSIN-RELATED"/>
    <property type="match status" value="1"/>
</dbReference>
<dbReference type="Pfam" id="PF01595">
    <property type="entry name" value="CNNM"/>
    <property type="match status" value="1"/>
</dbReference>
<organism evidence="12 13">
    <name type="scientific">Cypionkella sinensis</name>
    <dbReference type="NCBI Taxonomy" id="1756043"/>
    <lineage>
        <taxon>Bacteria</taxon>
        <taxon>Pseudomonadati</taxon>
        <taxon>Pseudomonadota</taxon>
        <taxon>Alphaproteobacteria</taxon>
        <taxon>Rhodobacterales</taxon>
        <taxon>Paracoccaceae</taxon>
        <taxon>Cypionkella</taxon>
    </lineage>
</organism>
<comment type="similarity">
    <text evidence="2">Belongs to the UPF0053 family. Hemolysin C subfamily.</text>
</comment>
<dbReference type="InterPro" id="IPR000644">
    <property type="entry name" value="CBS_dom"/>
</dbReference>
<dbReference type="InterPro" id="IPR044751">
    <property type="entry name" value="Ion_transp-like_CBS"/>
</dbReference>
<dbReference type="RefSeq" id="WP_380071999.1">
    <property type="nucleotide sequence ID" value="NZ_JBHRTO010000001.1"/>
</dbReference>
<dbReference type="InterPro" id="IPR002550">
    <property type="entry name" value="CNNM"/>
</dbReference>
<evidence type="ECO:0000256" key="4">
    <source>
        <dbReference type="ARBA" id="ARBA00022692"/>
    </source>
</evidence>
<feature type="domain" description="CBS" evidence="11">
    <location>
        <begin position="272"/>
        <end position="329"/>
    </location>
</feature>
<accession>A0ABV7IZN9</accession>
<evidence type="ECO:0000256" key="1">
    <source>
        <dbReference type="ARBA" id="ARBA00004651"/>
    </source>
</evidence>
<evidence type="ECO:0000256" key="7">
    <source>
        <dbReference type="ARBA" id="ARBA00023122"/>
    </source>
</evidence>
<keyword evidence="6 10" id="KW-1133">Transmembrane helix</keyword>
<name>A0ABV7IZN9_9RHOB</name>
<dbReference type="Gene3D" id="3.30.465.10">
    <property type="match status" value="1"/>
</dbReference>
<protein>
    <submittedName>
        <fullName evidence="12">Transporter associated domain-containing protein</fullName>
    </submittedName>
</protein>